<dbReference type="InterPro" id="IPR026444">
    <property type="entry name" value="Secre_tail"/>
</dbReference>
<protein>
    <submittedName>
        <fullName evidence="2">T9SS type A sorting domain-containing protein</fullName>
    </submittedName>
</protein>
<sequence length="132" mass="14920">NIVLDNQDQIHIAYKYNDYVQFISGFKYAVGTLQGVDENSGSGKKGRLKSLVVYPTPASKRVKIRYDLIQQCAVELLLYDVTGACIKRLKRGSLMPGTYQEEFDLRDLAVGVYFIVVKQGKEKVSKKILLIK</sequence>
<proteinExistence type="predicted"/>
<dbReference type="Pfam" id="PF18962">
    <property type="entry name" value="Por_Secre_tail"/>
    <property type="match status" value="1"/>
</dbReference>
<evidence type="ECO:0000313" key="3">
    <source>
        <dbReference type="Proteomes" id="UP000885826"/>
    </source>
</evidence>
<dbReference type="AlphaFoldDB" id="A0A9C9EM51"/>
<comment type="caution">
    <text evidence="2">The sequence shown here is derived from an EMBL/GenBank/DDBJ whole genome shotgun (WGS) entry which is preliminary data.</text>
</comment>
<reference evidence="2" key="1">
    <citation type="journal article" date="2020" name="mSystems">
        <title>Genome- and Community-Level Interaction Insights into Carbon Utilization and Element Cycling Functions of Hydrothermarchaeota in Hydrothermal Sediment.</title>
        <authorList>
            <person name="Zhou Z."/>
            <person name="Liu Y."/>
            <person name="Xu W."/>
            <person name="Pan J."/>
            <person name="Luo Z.H."/>
            <person name="Li M."/>
        </authorList>
    </citation>
    <scope>NUCLEOTIDE SEQUENCE</scope>
    <source>
        <strain evidence="2">HyVt-388</strain>
    </source>
</reference>
<organism evidence="2 3">
    <name type="scientific">candidate division WOR-3 bacterium</name>
    <dbReference type="NCBI Taxonomy" id="2052148"/>
    <lineage>
        <taxon>Bacteria</taxon>
        <taxon>Bacteria division WOR-3</taxon>
    </lineage>
</organism>
<feature type="domain" description="Secretion system C-terminal sorting" evidence="1">
    <location>
        <begin position="53"/>
        <end position="129"/>
    </location>
</feature>
<dbReference type="Proteomes" id="UP000885826">
    <property type="component" value="Unassembled WGS sequence"/>
</dbReference>
<gene>
    <name evidence="2" type="ORF">ENI34_05225</name>
</gene>
<evidence type="ECO:0000313" key="2">
    <source>
        <dbReference type="EMBL" id="HEC78530.1"/>
    </source>
</evidence>
<feature type="non-terminal residue" evidence="2">
    <location>
        <position position="1"/>
    </location>
</feature>
<dbReference type="NCBIfam" id="TIGR04183">
    <property type="entry name" value="Por_Secre_tail"/>
    <property type="match status" value="1"/>
</dbReference>
<name>A0A9C9EM51_UNCW3</name>
<evidence type="ECO:0000259" key="1">
    <source>
        <dbReference type="Pfam" id="PF18962"/>
    </source>
</evidence>
<dbReference type="EMBL" id="DRIG01000057">
    <property type="protein sequence ID" value="HEC78530.1"/>
    <property type="molecule type" value="Genomic_DNA"/>
</dbReference>
<accession>A0A9C9EM51</accession>